<gene>
    <name evidence="2" type="ORF">EV702DRAFT_1253447</name>
</gene>
<protein>
    <submittedName>
        <fullName evidence="2">Uncharacterized protein</fullName>
    </submittedName>
</protein>
<keyword evidence="3" id="KW-1185">Reference proteome</keyword>
<evidence type="ECO:0000313" key="2">
    <source>
        <dbReference type="EMBL" id="KAG1768246.1"/>
    </source>
</evidence>
<feature type="region of interest" description="Disordered" evidence="1">
    <location>
        <begin position="127"/>
        <end position="147"/>
    </location>
</feature>
<feature type="region of interest" description="Disordered" evidence="1">
    <location>
        <begin position="1"/>
        <end position="115"/>
    </location>
</feature>
<sequence>MFNEDCTKSEIREPISSLMTESVDEEEEVDELVDNDSPSYDLGWHAIHPSPDNPSASGDSMFDEHEDQGPISGQDNNGPAYDLGWGQVPLPDQSTSETQPDCDKSESEADGPVYDLGWGELYQTKTAMSEAQPDCSNSGSGDDGPAYDLGWGQVYPVDQPMQEEVVGSDDRDRPAYDLRWGVGQTNNTVDLTDEDGPSYDVGWGVEHAGQTPDVIDLTMDETPAPLSDGSALPAPMDLDDDDDRDGLPSGTMEYESMSTPERLMFQANRRMKAIGNDMTDLHMHAIVENAVYGLNSELAPGQILLQNRHILSTFTDARNRVTAIGCDMCNLHQLIQLQCGLLRTINHVIGSLENDVQ</sequence>
<dbReference type="Proteomes" id="UP000714275">
    <property type="component" value="Unassembled WGS sequence"/>
</dbReference>
<comment type="caution">
    <text evidence="2">The sequence shown here is derived from an EMBL/GenBank/DDBJ whole genome shotgun (WGS) entry which is preliminary data.</text>
</comment>
<dbReference type="EMBL" id="JABBWD010000080">
    <property type="protein sequence ID" value="KAG1768246.1"/>
    <property type="molecule type" value="Genomic_DNA"/>
</dbReference>
<feature type="compositionally biased region" description="Acidic residues" evidence="1">
    <location>
        <begin position="22"/>
        <end position="34"/>
    </location>
</feature>
<organism evidence="2 3">
    <name type="scientific">Suillus placidus</name>
    <dbReference type="NCBI Taxonomy" id="48579"/>
    <lineage>
        <taxon>Eukaryota</taxon>
        <taxon>Fungi</taxon>
        <taxon>Dikarya</taxon>
        <taxon>Basidiomycota</taxon>
        <taxon>Agaricomycotina</taxon>
        <taxon>Agaricomycetes</taxon>
        <taxon>Agaricomycetidae</taxon>
        <taxon>Boletales</taxon>
        <taxon>Suillineae</taxon>
        <taxon>Suillaceae</taxon>
        <taxon>Suillus</taxon>
    </lineage>
</organism>
<name>A0A9P7CXK8_9AGAM</name>
<feature type="compositionally biased region" description="Polar residues" evidence="1">
    <location>
        <begin position="127"/>
        <end position="140"/>
    </location>
</feature>
<proteinExistence type="predicted"/>
<accession>A0A9P7CXK8</accession>
<evidence type="ECO:0000313" key="3">
    <source>
        <dbReference type="Proteomes" id="UP000714275"/>
    </source>
</evidence>
<feature type="region of interest" description="Disordered" evidence="1">
    <location>
        <begin position="222"/>
        <end position="253"/>
    </location>
</feature>
<dbReference type="AlphaFoldDB" id="A0A9P7CXK8"/>
<reference evidence="2" key="1">
    <citation type="journal article" date="2020" name="New Phytol.">
        <title>Comparative genomics reveals dynamic genome evolution in host specialist ectomycorrhizal fungi.</title>
        <authorList>
            <person name="Lofgren L.A."/>
            <person name="Nguyen N.H."/>
            <person name="Vilgalys R."/>
            <person name="Ruytinx J."/>
            <person name="Liao H.L."/>
            <person name="Branco S."/>
            <person name="Kuo A."/>
            <person name="LaButti K."/>
            <person name="Lipzen A."/>
            <person name="Andreopoulos W."/>
            <person name="Pangilinan J."/>
            <person name="Riley R."/>
            <person name="Hundley H."/>
            <person name="Na H."/>
            <person name="Barry K."/>
            <person name="Grigoriev I.V."/>
            <person name="Stajich J.E."/>
            <person name="Kennedy P.G."/>
        </authorList>
    </citation>
    <scope>NUCLEOTIDE SEQUENCE</scope>
    <source>
        <strain evidence="2">DOB743</strain>
    </source>
</reference>
<evidence type="ECO:0000256" key="1">
    <source>
        <dbReference type="SAM" id="MobiDB-lite"/>
    </source>
</evidence>
<dbReference type="OrthoDB" id="2692962at2759"/>
<feature type="compositionally biased region" description="Basic and acidic residues" evidence="1">
    <location>
        <begin position="1"/>
        <end position="13"/>
    </location>
</feature>